<feature type="compositionally biased region" description="Low complexity" evidence="2">
    <location>
        <begin position="76"/>
        <end position="90"/>
    </location>
</feature>
<evidence type="ECO:0000256" key="1">
    <source>
        <dbReference type="ARBA" id="ARBA00022801"/>
    </source>
</evidence>
<dbReference type="eggNOG" id="KOG4313">
    <property type="taxonomic scope" value="Eukaryota"/>
</dbReference>
<dbReference type="STRING" id="344612.A1CSB1"/>
<reference evidence="4 5" key="1">
    <citation type="journal article" date="2008" name="PLoS Genet.">
        <title>Genomic islands in the pathogenic filamentous fungus Aspergillus fumigatus.</title>
        <authorList>
            <person name="Fedorova N.D."/>
            <person name="Khaldi N."/>
            <person name="Joardar V.S."/>
            <person name="Maiti R."/>
            <person name="Amedeo P."/>
            <person name="Anderson M.J."/>
            <person name="Crabtree J."/>
            <person name="Silva J.C."/>
            <person name="Badger J.H."/>
            <person name="Albarraq A."/>
            <person name="Angiuoli S."/>
            <person name="Bussey H."/>
            <person name="Bowyer P."/>
            <person name="Cotty P.J."/>
            <person name="Dyer P.S."/>
            <person name="Egan A."/>
            <person name="Galens K."/>
            <person name="Fraser-Liggett C.M."/>
            <person name="Haas B.J."/>
            <person name="Inman J.M."/>
            <person name="Kent R."/>
            <person name="Lemieux S."/>
            <person name="Malavazi I."/>
            <person name="Orvis J."/>
            <person name="Roemer T."/>
            <person name="Ronning C.M."/>
            <person name="Sundaram J.P."/>
            <person name="Sutton G."/>
            <person name="Turner G."/>
            <person name="Venter J.C."/>
            <person name="White O.R."/>
            <person name="Whitty B.R."/>
            <person name="Youngman P."/>
            <person name="Wolfe K.H."/>
            <person name="Goldman G.H."/>
            <person name="Wortman J.R."/>
            <person name="Jiang B."/>
            <person name="Denning D.W."/>
            <person name="Nierman W.C."/>
        </authorList>
    </citation>
    <scope>NUCLEOTIDE SEQUENCE [LARGE SCALE GENOMIC DNA]</scope>
    <source>
        <strain evidence="5">ATCC 1007 / CBS 513.65 / DSM 816 / NCTC 3887 / NRRL 1</strain>
    </source>
</reference>
<evidence type="ECO:0000313" key="4">
    <source>
        <dbReference type="EMBL" id="EAW08532.1"/>
    </source>
</evidence>
<accession>A1CSB1</accession>
<dbReference type="GeneID" id="4700910"/>
<dbReference type="Proteomes" id="UP000006701">
    <property type="component" value="Unassembled WGS sequence"/>
</dbReference>
<dbReference type="PANTHER" id="PTHR13622">
    <property type="entry name" value="THIAMIN PYROPHOSPHOKINASE"/>
    <property type="match status" value="1"/>
</dbReference>
<dbReference type="PANTHER" id="PTHR13622:SF11">
    <property type="entry name" value="THIAMIN PYROPHOSPHOKINASE"/>
    <property type="match status" value="1"/>
</dbReference>
<dbReference type="GO" id="GO:0044715">
    <property type="term" value="F:8-oxo-dGDP phosphatase activity"/>
    <property type="evidence" value="ECO:0007669"/>
    <property type="project" value="TreeGrafter"/>
</dbReference>
<evidence type="ECO:0000259" key="3">
    <source>
        <dbReference type="PROSITE" id="PS51462"/>
    </source>
</evidence>
<dbReference type="VEuPathDB" id="FungiDB:ACLA_032680"/>
<dbReference type="HOGENOM" id="CLU_048013_0_0_1"/>
<dbReference type="RefSeq" id="XP_001269958.1">
    <property type="nucleotide sequence ID" value="XM_001269957.1"/>
</dbReference>
<dbReference type="KEGG" id="act:ACLA_032680"/>
<dbReference type="InterPro" id="IPR015797">
    <property type="entry name" value="NUDIX_hydrolase-like_dom_sf"/>
</dbReference>
<protein>
    <submittedName>
        <fullName evidence="4">Thiamin pyrophosphokinase, putative</fullName>
    </submittedName>
</protein>
<dbReference type="EMBL" id="DS027059">
    <property type="protein sequence ID" value="EAW08532.1"/>
    <property type="molecule type" value="Genomic_DNA"/>
</dbReference>
<dbReference type="FunFam" id="3.90.79.10:FF:000019">
    <property type="entry name" value="Thiamin pyrophosphokinase, putative"/>
    <property type="match status" value="1"/>
</dbReference>
<dbReference type="OrthoDB" id="10261522at2759"/>
<dbReference type="SUPFAM" id="SSF55811">
    <property type="entry name" value="Nudix"/>
    <property type="match status" value="1"/>
</dbReference>
<dbReference type="Gene3D" id="3.90.79.10">
    <property type="entry name" value="Nucleoside Triphosphate Pyrophosphohydrolase"/>
    <property type="match status" value="1"/>
</dbReference>
<dbReference type="InterPro" id="IPR020084">
    <property type="entry name" value="NUDIX_hydrolase_CS"/>
</dbReference>
<dbReference type="AlphaFoldDB" id="A1CSB1"/>
<sequence length="342" mass="37631">MPKSILEIVRDCDNFPYNQPGDTAAYEQQLSTLWKFYLPNDPRPHGYLVDWVVQRMPWTEDFHVLPSPHKEIHLLPPASASDTDDPASSSGPCDSWTERCERSIDALLDAARATAVFPKLGRKRADSERFPIVGARVPVSMDRAAISLFGIIGRGVHLTVYVRTSAGLKFWVPRRNERKATYPGLLDNTVAGGVAAGEAPLECLVREAEEEAGMDAGLVRQARAAGTVTWLNVSDERAGGEPGLMNPGLLYVYDLEVGPEVVLRPVDEEDVAEFCLMDVQEVLEAMAEGRFKPASASVMVDFFVRHGLITAEDEEDYADIVSRLHRILPFATSPGSPGPKRS</sequence>
<gene>
    <name evidence="4" type="ORF">ACLA_032680</name>
</gene>
<evidence type="ECO:0000256" key="2">
    <source>
        <dbReference type="SAM" id="MobiDB-lite"/>
    </source>
</evidence>
<dbReference type="OMA" id="GEPGLMN"/>
<dbReference type="CDD" id="cd03676">
    <property type="entry name" value="NUDIX_Tnr3_like"/>
    <property type="match status" value="1"/>
</dbReference>
<dbReference type="PROSITE" id="PS00893">
    <property type="entry name" value="NUDIX_BOX"/>
    <property type="match status" value="1"/>
</dbReference>
<name>A1CSB1_ASPCL</name>
<feature type="domain" description="Nudix hydrolase" evidence="3">
    <location>
        <begin position="151"/>
        <end position="299"/>
    </location>
</feature>
<dbReference type="InterPro" id="IPR000086">
    <property type="entry name" value="NUDIX_hydrolase_dom"/>
</dbReference>
<evidence type="ECO:0000313" key="5">
    <source>
        <dbReference type="Proteomes" id="UP000006701"/>
    </source>
</evidence>
<feature type="region of interest" description="Disordered" evidence="2">
    <location>
        <begin position="75"/>
        <end position="95"/>
    </location>
</feature>
<dbReference type="Pfam" id="PF00293">
    <property type="entry name" value="NUDIX"/>
    <property type="match status" value="1"/>
</dbReference>
<keyword evidence="1" id="KW-0378">Hydrolase</keyword>
<organism evidence="4 5">
    <name type="scientific">Aspergillus clavatus (strain ATCC 1007 / CBS 513.65 / DSM 816 / NCTC 3887 / NRRL 1 / QM 1276 / 107)</name>
    <dbReference type="NCBI Taxonomy" id="344612"/>
    <lineage>
        <taxon>Eukaryota</taxon>
        <taxon>Fungi</taxon>
        <taxon>Dikarya</taxon>
        <taxon>Ascomycota</taxon>
        <taxon>Pezizomycotina</taxon>
        <taxon>Eurotiomycetes</taxon>
        <taxon>Eurotiomycetidae</taxon>
        <taxon>Eurotiales</taxon>
        <taxon>Aspergillaceae</taxon>
        <taxon>Aspergillus</taxon>
        <taxon>Aspergillus subgen. Fumigati</taxon>
    </lineage>
</organism>
<dbReference type="PROSITE" id="PS51462">
    <property type="entry name" value="NUDIX"/>
    <property type="match status" value="1"/>
</dbReference>
<proteinExistence type="predicted"/>
<keyword evidence="5" id="KW-1185">Reference proteome</keyword>